<dbReference type="PANTHER" id="PTHR47429">
    <property type="entry name" value="PROTEIN TWIN LOV 1"/>
    <property type="match status" value="1"/>
</dbReference>
<feature type="chain" id="PRO_5045868558" description="LOV domain-containing protein" evidence="7">
    <location>
        <begin position="16"/>
        <end position="491"/>
    </location>
</feature>
<keyword evidence="6" id="KW-0675">Receptor</keyword>
<evidence type="ECO:0000313" key="10">
    <source>
        <dbReference type="EMBL" id="KAJ6313525.1"/>
    </source>
</evidence>
<reference evidence="10" key="1">
    <citation type="submission" date="2022-10" db="EMBL/GenBank/DDBJ databases">
        <authorList>
            <person name="Hyden B.L."/>
            <person name="Feng K."/>
            <person name="Yates T."/>
            <person name="Jawdy S."/>
            <person name="Smart L.B."/>
            <person name="Muchero W."/>
        </authorList>
    </citation>
    <scope>NUCLEOTIDE SEQUENCE</scope>
    <source>
        <tissue evidence="10">Shoot tip</tissue>
    </source>
</reference>
<evidence type="ECO:0000259" key="9">
    <source>
        <dbReference type="PROSITE" id="PS50113"/>
    </source>
</evidence>
<keyword evidence="2" id="KW-0716">Sensory transduction</keyword>
<keyword evidence="1" id="KW-0600">Photoreceptor protein</keyword>
<gene>
    <name evidence="10" type="ORF">OIU77_014917</name>
</gene>
<evidence type="ECO:0000256" key="7">
    <source>
        <dbReference type="SAM" id="SignalP"/>
    </source>
</evidence>
<dbReference type="Gene3D" id="3.30.450.20">
    <property type="entry name" value="PAS domain"/>
    <property type="match status" value="2"/>
</dbReference>
<evidence type="ECO:0008006" key="12">
    <source>
        <dbReference type="Google" id="ProtNLM"/>
    </source>
</evidence>
<dbReference type="InterPro" id="IPR000700">
    <property type="entry name" value="PAS-assoc_C"/>
</dbReference>
<dbReference type="PROSITE" id="PS50112">
    <property type="entry name" value="PAS"/>
    <property type="match status" value="2"/>
</dbReference>
<evidence type="ECO:0000256" key="2">
    <source>
        <dbReference type="ARBA" id="ARBA00022606"/>
    </source>
</evidence>
<accession>A0ABQ8ZZM4</accession>
<dbReference type="InterPro" id="IPR035965">
    <property type="entry name" value="PAS-like_dom_sf"/>
</dbReference>
<feature type="domain" description="PAS" evidence="8">
    <location>
        <begin position="356"/>
        <end position="376"/>
    </location>
</feature>
<reference evidence="10" key="2">
    <citation type="journal article" date="2023" name="Int. J. Mol. Sci.">
        <title>De Novo Assembly and Annotation of 11 Diverse Shrub Willow (Salix) Genomes Reveals Novel Gene Organization in Sex-Linked Regions.</title>
        <authorList>
            <person name="Hyden B."/>
            <person name="Feng K."/>
            <person name="Yates T.B."/>
            <person name="Jawdy S."/>
            <person name="Cereghino C."/>
            <person name="Smart L.B."/>
            <person name="Muchero W."/>
        </authorList>
    </citation>
    <scope>NUCLEOTIDE SEQUENCE</scope>
    <source>
        <tissue evidence="10">Shoot tip</tissue>
    </source>
</reference>
<dbReference type="PROSITE" id="PS50113">
    <property type="entry name" value="PAC"/>
    <property type="match status" value="1"/>
</dbReference>
<keyword evidence="5" id="KW-0157">Chromophore</keyword>
<dbReference type="CDD" id="cd00130">
    <property type="entry name" value="PAS"/>
    <property type="match status" value="2"/>
</dbReference>
<evidence type="ECO:0000256" key="1">
    <source>
        <dbReference type="ARBA" id="ARBA00022543"/>
    </source>
</evidence>
<keyword evidence="7" id="KW-0732">Signal</keyword>
<name>A0ABQ8ZZM4_9ROSI</name>
<sequence length="491" mass="54471">MALLLHSVLITSTTGARPPLFADACSSFPLLLLGKSHWTDRDLRWLGLSLVPLIEVDFLSLCLDSKILTKIPHGIGANWQSKVDTEEDFQVSTISMESQLGLIERSFSTRYSPWVREVLEELPHNFTISDPTISGHPIVFASPGFLKLSGFPRDQVIGNNGRIFQGPKTNRKTVMEIREAIREERAVQVTLWNYRKDGTPFWMLFQLSPVFSKEDGRVIHFIGVQVPILRKKRLTDDGDAAAWNEIVCGSCRREVCSDSLVDLGRVLALDTDTNCRGLEAEEPCEASDQEKQGAATAINNILSVLTHYSDSTGRLVCGKRFSSPAAGLINSSLNISLGRIKQSFVLIDPHLPNMPIVYASDAFLKLTGYDRHEVLGCNWRFLSGVGTDSSVLNQIQESIQVEQACTVCFLNYRKDKSTFWNLLHMSPVRNATGKIAYFVGVQMEEKCKSQGRHGLSPEIWQLSAVGAVKVAVRSLSMGASCSTSSDRFNTL</sequence>
<dbReference type="Pfam" id="PF13426">
    <property type="entry name" value="PAS_9"/>
    <property type="match status" value="2"/>
</dbReference>
<dbReference type="PANTHER" id="PTHR47429:SF2">
    <property type="entry name" value="PROTEIN TWIN LOV 1"/>
    <property type="match status" value="1"/>
</dbReference>
<dbReference type="InterPro" id="IPR001610">
    <property type="entry name" value="PAC"/>
</dbReference>
<dbReference type="InterPro" id="IPR000014">
    <property type="entry name" value="PAS"/>
</dbReference>
<protein>
    <recommendedName>
        <fullName evidence="12">LOV domain-containing protein</fullName>
    </recommendedName>
</protein>
<organism evidence="10 11">
    <name type="scientific">Salix suchowensis</name>
    <dbReference type="NCBI Taxonomy" id="1278906"/>
    <lineage>
        <taxon>Eukaryota</taxon>
        <taxon>Viridiplantae</taxon>
        <taxon>Streptophyta</taxon>
        <taxon>Embryophyta</taxon>
        <taxon>Tracheophyta</taxon>
        <taxon>Spermatophyta</taxon>
        <taxon>Magnoliopsida</taxon>
        <taxon>eudicotyledons</taxon>
        <taxon>Gunneridae</taxon>
        <taxon>Pentapetalae</taxon>
        <taxon>rosids</taxon>
        <taxon>fabids</taxon>
        <taxon>Malpighiales</taxon>
        <taxon>Salicaceae</taxon>
        <taxon>Saliceae</taxon>
        <taxon>Salix</taxon>
    </lineage>
</organism>
<dbReference type="SUPFAM" id="SSF55785">
    <property type="entry name" value="PYP-like sensor domain (PAS domain)"/>
    <property type="match status" value="2"/>
</dbReference>
<comment type="caution">
    <text evidence="10">The sequence shown here is derived from an EMBL/GenBank/DDBJ whole genome shotgun (WGS) entry which is preliminary data.</text>
</comment>
<evidence type="ECO:0000256" key="6">
    <source>
        <dbReference type="ARBA" id="ARBA00023170"/>
    </source>
</evidence>
<keyword evidence="4" id="KW-0288">FMN</keyword>
<dbReference type="Proteomes" id="UP001141253">
    <property type="component" value="Chromosome 10"/>
</dbReference>
<evidence type="ECO:0000256" key="4">
    <source>
        <dbReference type="ARBA" id="ARBA00022643"/>
    </source>
</evidence>
<dbReference type="SMART" id="SM00086">
    <property type="entry name" value="PAC"/>
    <property type="match status" value="2"/>
</dbReference>
<evidence type="ECO:0000313" key="11">
    <source>
        <dbReference type="Proteomes" id="UP001141253"/>
    </source>
</evidence>
<feature type="domain" description="PAC" evidence="9">
    <location>
        <begin position="185"/>
        <end position="240"/>
    </location>
</feature>
<evidence type="ECO:0000256" key="5">
    <source>
        <dbReference type="ARBA" id="ARBA00022991"/>
    </source>
</evidence>
<proteinExistence type="predicted"/>
<evidence type="ECO:0000256" key="3">
    <source>
        <dbReference type="ARBA" id="ARBA00022630"/>
    </source>
</evidence>
<dbReference type="NCBIfam" id="TIGR00229">
    <property type="entry name" value="sensory_box"/>
    <property type="match status" value="2"/>
</dbReference>
<evidence type="ECO:0000259" key="8">
    <source>
        <dbReference type="PROSITE" id="PS50112"/>
    </source>
</evidence>
<feature type="domain" description="PAS" evidence="8">
    <location>
        <begin position="115"/>
        <end position="184"/>
    </location>
</feature>
<feature type="signal peptide" evidence="7">
    <location>
        <begin position="1"/>
        <end position="15"/>
    </location>
</feature>
<keyword evidence="3" id="KW-0285">Flavoprotein</keyword>
<keyword evidence="11" id="KW-1185">Reference proteome</keyword>
<dbReference type="EMBL" id="JAPFFI010000024">
    <property type="protein sequence ID" value="KAJ6313525.1"/>
    <property type="molecule type" value="Genomic_DNA"/>
</dbReference>